<evidence type="ECO:0000313" key="14">
    <source>
        <dbReference type="Proteomes" id="UP000429523"/>
    </source>
</evidence>
<evidence type="ECO:0000313" key="11">
    <source>
        <dbReference type="EMBL" id="KAE9154471.1"/>
    </source>
</evidence>
<dbReference type="EMBL" id="QXGF01000072">
    <property type="protein sequence ID" value="KAE8947734.1"/>
    <property type="molecule type" value="Genomic_DNA"/>
</dbReference>
<comment type="caution">
    <text evidence="8">The sequence shown here is derived from an EMBL/GenBank/DDBJ whole genome shotgun (WGS) entry which is preliminary data.</text>
</comment>
<reference evidence="14 15" key="1">
    <citation type="submission" date="2018-08" db="EMBL/GenBank/DDBJ databases">
        <title>Genomic investigation of the strawberry pathogen Phytophthora fragariae indicates pathogenicity is determined by transcriptional variation in three key races.</title>
        <authorList>
            <person name="Adams T.M."/>
            <person name="Armitage A.D."/>
            <person name="Sobczyk M.K."/>
            <person name="Bates H.J."/>
            <person name="Dunwell J.M."/>
            <person name="Nellist C.F."/>
            <person name="Harrison R.J."/>
        </authorList>
    </citation>
    <scope>NUCLEOTIDE SEQUENCE [LARGE SCALE GENOMIC DNA]</scope>
    <source>
        <strain evidence="13 16">BC-1</strain>
        <strain evidence="12 15">NOV-27</strain>
        <strain evidence="11 17">NOV-5</strain>
        <strain evidence="10 18">NOV-71</strain>
        <strain evidence="8 14">NOV-9</strain>
        <strain evidence="9 19">SCRP245</strain>
    </source>
</reference>
<protein>
    <recommendedName>
        <fullName evidence="20">RING-type domain-containing protein</fullName>
    </recommendedName>
</protein>
<evidence type="ECO:0000256" key="3">
    <source>
        <dbReference type="PROSITE-ProRule" id="PRU00175"/>
    </source>
</evidence>
<dbReference type="Gene3D" id="3.30.40.10">
    <property type="entry name" value="Zinc/RING finger domain, C3HC4 (zinc finger)"/>
    <property type="match status" value="1"/>
</dbReference>
<evidence type="ECO:0000313" key="15">
    <source>
        <dbReference type="Proteomes" id="UP000433483"/>
    </source>
</evidence>
<feature type="transmembrane region" description="Helical" evidence="5">
    <location>
        <begin position="975"/>
        <end position="998"/>
    </location>
</feature>
<dbReference type="InterPro" id="IPR036383">
    <property type="entry name" value="TSP1_rpt_sf"/>
</dbReference>
<dbReference type="GO" id="GO:0008270">
    <property type="term" value="F:zinc ion binding"/>
    <property type="evidence" value="ECO:0007669"/>
    <property type="project" value="UniProtKB-KW"/>
</dbReference>
<dbReference type="PROSITE" id="PS50853">
    <property type="entry name" value="FN3"/>
    <property type="match status" value="1"/>
</dbReference>
<dbReference type="Proteomes" id="UP000441208">
    <property type="component" value="Unassembled WGS sequence"/>
</dbReference>
<accession>A0A6A3FNU8</accession>
<dbReference type="InterPro" id="IPR000884">
    <property type="entry name" value="TSP1_rpt"/>
</dbReference>
<dbReference type="SMART" id="SM00184">
    <property type="entry name" value="RING"/>
    <property type="match status" value="1"/>
</dbReference>
<dbReference type="InterPro" id="IPR036116">
    <property type="entry name" value="FN3_sf"/>
</dbReference>
<feature type="compositionally biased region" description="Basic and acidic residues" evidence="4">
    <location>
        <begin position="24"/>
        <end position="45"/>
    </location>
</feature>
<evidence type="ECO:0000313" key="19">
    <source>
        <dbReference type="Proteomes" id="UP000460718"/>
    </source>
</evidence>
<evidence type="ECO:0000313" key="9">
    <source>
        <dbReference type="EMBL" id="KAE9027895.1"/>
    </source>
</evidence>
<feature type="domain" description="RING-type" evidence="6">
    <location>
        <begin position="88"/>
        <end position="126"/>
    </location>
</feature>
<evidence type="ECO:0000313" key="13">
    <source>
        <dbReference type="EMBL" id="KAE9255604.1"/>
    </source>
</evidence>
<dbReference type="PANTHER" id="PTHR46093">
    <property type="entry name" value="ACYL-COA-BINDING DOMAIN-CONTAINING PROTEIN 5"/>
    <property type="match status" value="1"/>
</dbReference>
<gene>
    <name evidence="13" type="ORF">PF002_g2292</name>
    <name evidence="12" type="ORF">PF005_g1869</name>
    <name evidence="11" type="ORF">PF006_g1520</name>
    <name evidence="10" type="ORF">PF007_g2545</name>
    <name evidence="8" type="ORF">PF009_g2686</name>
    <name evidence="9" type="ORF">PF011_g1826</name>
</gene>
<evidence type="ECO:0000256" key="2">
    <source>
        <dbReference type="ARBA" id="ARBA00022737"/>
    </source>
</evidence>
<evidence type="ECO:0000259" key="6">
    <source>
        <dbReference type="PROSITE" id="PS50089"/>
    </source>
</evidence>
<keyword evidence="5" id="KW-1133">Transmembrane helix</keyword>
<dbReference type="PROSITE" id="PS50089">
    <property type="entry name" value="ZF_RING_2"/>
    <property type="match status" value="1"/>
</dbReference>
<evidence type="ECO:0000313" key="12">
    <source>
        <dbReference type="EMBL" id="KAE9234479.1"/>
    </source>
</evidence>
<evidence type="ECO:0000259" key="7">
    <source>
        <dbReference type="PROSITE" id="PS50853"/>
    </source>
</evidence>
<dbReference type="SMART" id="SM00060">
    <property type="entry name" value="FN3"/>
    <property type="match status" value="1"/>
</dbReference>
<dbReference type="Pfam" id="PF19030">
    <property type="entry name" value="TSP1_ADAMTS"/>
    <property type="match status" value="1"/>
</dbReference>
<dbReference type="PROSITE" id="PS50092">
    <property type="entry name" value="TSP1"/>
    <property type="match status" value="1"/>
</dbReference>
<evidence type="ECO:0008006" key="20">
    <source>
        <dbReference type="Google" id="ProtNLM"/>
    </source>
</evidence>
<feature type="region of interest" description="Disordered" evidence="4">
    <location>
        <begin position="1016"/>
        <end position="1040"/>
    </location>
</feature>
<dbReference type="CDD" id="cd00063">
    <property type="entry name" value="FN3"/>
    <property type="match status" value="1"/>
</dbReference>
<feature type="region of interest" description="Disordered" evidence="4">
    <location>
        <begin position="1"/>
        <end position="46"/>
    </location>
</feature>
<dbReference type="Pfam" id="PF24681">
    <property type="entry name" value="Kelch_KLHDC2_KLHL20_DRC7"/>
    <property type="match status" value="1"/>
</dbReference>
<dbReference type="SUPFAM" id="SSF57850">
    <property type="entry name" value="RING/U-box"/>
    <property type="match status" value="1"/>
</dbReference>
<dbReference type="InterPro" id="IPR003961">
    <property type="entry name" value="FN3_dom"/>
</dbReference>
<evidence type="ECO:0000313" key="18">
    <source>
        <dbReference type="Proteomes" id="UP000441208"/>
    </source>
</evidence>
<keyword evidence="2" id="KW-0677">Repeat</keyword>
<evidence type="ECO:0000256" key="1">
    <source>
        <dbReference type="ARBA" id="ARBA00022441"/>
    </source>
</evidence>
<evidence type="ECO:0000256" key="4">
    <source>
        <dbReference type="SAM" id="MobiDB-lite"/>
    </source>
</evidence>
<organism evidence="8 14">
    <name type="scientific">Phytophthora fragariae</name>
    <dbReference type="NCBI Taxonomy" id="53985"/>
    <lineage>
        <taxon>Eukaryota</taxon>
        <taxon>Sar</taxon>
        <taxon>Stramenopiles</taxon>
        <taxon>Oomycota</taxon>
        <taxon>Peronosporomycetes</taxon>
        <taxon>Peronosporales</taxon>
        <taxon>Peronosporaceae</taxon>
        <taxon>Phytophthora</taxon>
    </lineage>
</organism>
<dbReference type="Proteomes" id="UP000433483">
    <property type="component" value="Unassembled WGS sequence"/>
</dbReference>
<dbReference type="SUPFAM" id="SSF82895">
    <property type="entry name" value="TSP-1 type 1 repeat"/>
    <property type="match status" value="1"/>
</dbReference>
<dbReference type="EMBL" id="QXGA01000038">
    <property type="protein sequence ID" value="KAE9154471.1"/>
    <property type="molecule type" value="Genomic_DNA"/>
</dbReference>
<dbReference type="SUPFAM" id="SSF49265">
    <property type="entry name" value="Fibronectin type III"/>
    <property type="match status" value="1"/>
</dbReference>
<evidence type="ECO:0000256" key="5">
    <source>
        <dbReference type="SAM" id="Phobius"/>
    </source>
</evidence>
<feature type="domain" description="Fibronectin type-III" evidence="7">
    <location>
        <begin position="601"/>
        <end position="720"/>
    </location>
</feature>
<dbReference type="Proteomes" id="UP000440732">
    <property type="component" value="Unassembled WGS sequence"/>
</dbReference>
<evidence type="ECO:0000313" key="8">
    <source>
        <dbReference type="EMBL" id="KAE8947734.1"/>
    </source>
</evidence>
<dbReference type="OrthoDB" id="10251809at2759"/>
<dbReference type="InterPro" id="IPR001841">
    <property type="entry name" value="Znf_RING"/>
</dbReference>
<dbReference type="InterPro" id="IPR013083">
    <property type="entry name" value="Znf_RING/FYVE/PHD"/>
</dbReference>
<keyword evidence="3" id="KW-0863">Zinc-finger</keyword>
<keyword evidence="5" id="KW-0472">Membrane</keyword>
<proteinExistence type="predicted"/>
<evidence type="ECO:0000313" key="17">
    <source>
        <dbReference type="Proteomes" id="UP000440732"/>
    </source>
</evidence>
<dbReference type="Gene3D" id="2.20.100.10">
    <property type="entry name" value="Thrombospondin type-1 (TSP1) repeat"/>
    <property type="match status" value="1"/>
</dbReference>
<dbReference type="Gene3D" id="2.120.10.80">
    <property type="entry name" value="Kelch-type beta propeller"/>
    <property type="match status" value="2"/>
</dbReference>
<dbReference type="EMBL" id="QXGB01000047">
    <property type="protein sequence ID" value="KAE9234479.1"/>
    <property type="molecule type" value="Genomic_DNA"/>
</dbReference>
<dbReference type="PANTHER" id="PTHR46093:SF18">
    <property type="entry name" value="FIBRONECTIN TYPE-III DOMAIN-CONTAINING PROTEIN"/>
    <property type="match status" value="1"/>
</dbReference>
<dbReference type="InterPro" id="IPR015915">
    <property type="entry name" value="Kelch-typ_b-propeller"/>
</dbReference>
<keyword evidence="5" id="KW-0812">Transmembrane</keyword>
<keyword evidence="3" id="KW-0479">Metal-binding</keyword>
<sequence>MSADTSLAAGDEDDAYSPGVGLGEEAKERDEGARRQLDDGEEKTAEANADEEFFASGHFQADDGAWDGFETAYNVHLQLASGTQSVSCPICLRVTQVPVHQDCGHVLCFYCTQQSFAALGDCPLCQAQQIFKAGKSDLLAAPVMGMPTTSYSYAGTRQDLHVPIAPLSGIHHNNGYTGNTSVSWGFGGIVGKLRLNDLHILDLASNHTPKWIQPPISGTPPSPGNLLQIFIIEDTLYAIGGTIDGKFLTELHALNLNSGDWKWEKIKVAGTPPSIRYWYSLTVLRGMAILYGGYGHPQRLSDTFALRFDMETPTWVQLKPRGDIPGPSSTHSSCVINDHMYIFGGYDGKYRRGQLFAFEIESMSEDAINCVWRKVGTLGGGPAPRYTHSGVSIGSQLIVYGGNTGCLKGEAFVLDVDNVGTGDDVPTWKLVKSDPPLIPRAWHRAVVYNDTMYVFGGRTSEGNDNQVMCAALCAAGGGAAPLTAATSYSSSASGSGSTFVEFSSSSDAAEIRFPTNDGTGSADAHVVAGVSSGDGSLHKVEFAAYPLVTEPLLVLSAMKAASSGSIAQEEAVSSATSSVVADSSSGDSSLSAALTEEMHGVPSNPTLVNAVAFDGRAAVTWKAPDDDGLDAITAYEVGWFDEEDNILVGTQRVTSASVKVVNHTGNTSISTGAIDSVPMSTVVEPLVNGRSFTFKVRAHNVNGFSVWSAKSLAVSPLHPPDLCERLSCSGHGTCFPNYHNEKFSNHRQRRDLSSHLKDSNTAIDEYSMDALCICRPGYSPPDCSAKTSEDEAQYVWKVTEWSECDSGCGGGRRSRKAICFDLSTDQKTPSEEVCTGMKPSVTDICNGIECGSKRVVVKYEVEMSYDEVLFSPTAMEAFELAFTTEVASALQIPRSRLEISALERGSIVVFFQILPASRVGEKSLNDIIENLQYQLDNETSILRSMGTFARHVEPNGAKFSFSIADQTVAGGAEDISIAGLIGTMIVLGFFVSMFGWFLRRRHRRLLKDRDGRMTGKFDPDATDMETSGSGMKRMNIKSMP</sequence>
<keyword evidence="15" id="KW-1185">Reference proteome</keyword>
<evidence type="ECO:0000313" key="10">
    <source>
        <dbReference type="EMBL" id="KAE9135484.1"/>
    </source>
</evidence>
<dbReference type="AlphaFoldDB" id="A0A6A3FNU8"/>
<keyword evidence="1" id="KW-0880">Kelch repeat</keyword>
<dbReference type="EMBL" id="QXGD01000058">
    <property type="protein sequence ID" value="KAE9255604.1"/>
    <property type="molecule type" value="Genomic_DNA"/>
</dbReference>
<dbReference type="Pfam" id="PF00041">
    <property type="entry name" value="fn3"/>
    <property type="match status" value="1"/>
</dbReference>
<dbReference type="EMBL" id="QXFW01000052">
    <property type="protein sequence ID" value="KAE9027895.1"/>
    <property type="molecule type" value="Genomic_DNA"/>
</dbReference>
<dbReference type="Proteomes" id="UP000460718">
    <property type="component" value="Unassembled WGS sequence"/>
</dbReference>
<keyword evidence="3" id="KW-0862">Zinc</keyword>
<dbReference type="Proteomes" id="UP000429523">
    <property type="component" value="Unassembled WGS sequence"/>
</dbReference>
<dbReference type="Gene3D" id="2.60.40.10">
    <property type="entry name" value="Immunoglobulins"/>
    <property type="match status" value="1"/>
</dbReference>
<evidence type="ECO:0000313" key="16">
    <source>
        <dbReference type="Proteomes" id="UP000440367"/>
    </source>
</evidence>
<dbReference type="EMBL" id="QXFZ01000069">
    <property type="protein sequence ID" value="KAE9135484.1"/>
    <property type="molecule type" value="Genomic_DNA"/>
</dbReference>
<dbReference type="Proteomes" id="UP000440367">
    <property type="component" value="Unassembled WGS sequence"/>
</dbReference>
<name>A0A6A3FNU8_9STRA</name>
<dbReference type="SUPFAM" id="SSF117281">
    <property type="entry name" value="Kelch motif"/>
    <property type="match status" value="1"/>
</dbReference>
<dbReference type="InterPro" id="IPR013783">
    <property type="entry name" value="Ig-like_fold"/>
</dbReference>